<protein>
    <submittedName>
        <fullName evidence="7">Amino acid permease</fullName>
    </submittedName>
</protein>
<feature type="transmembrane region" description="Helical" evidence="6">
    <location>
        <begin position="465"/>
        <end position="484"/>
    </location>
</feature>
<dbReference type="PANTHER" id="PTHR45649:SF26">
    <property type="entry name" value="OS04G0435100 PROTEIN"/>
    <property type="match status" value="1"/>
</dbReference>
<keyword evidence="2" id="KW-0813">Transport</keyword>
<evidence type="ECO:0000256" key="5">
    <source>
        <dbReference type="ARBA" id="ARBA00023136"/>
    </source>
</evidence>
<dbReference type="AlphaFoldDB" id="A0A3S0SCE5"/>
<name>A0A3S0SCE5_9HYPH</name>
<feature type="transmembrane region" description="Helical" evidence="6">
    <location>
        <begin position="267"/>
        <end position="289"/>
    </location>
</feature>
<keyword evidence="4 6" id="KW-1133">Transmembrane helix</keyword>
<dbReference type="Gene3D" id="1.20.1740.10">
    <property type="entry name" value="Amino acid/polyamine transporter I"/>
    <property type="match status" value="1"/>
</dbReference>
<evidence type="ECO:0000256" key="2">
    <source>
        <dbReference type="ARBA" id="ARBA00022448"/>
    </source>
</evidence>
<evidence type="ECO:0000256" key="1">
    <source>
        <dbReference type="ARBA" id="ARBA00004141"/>
    </source>
</evidence>
<feature type="transmembrane region" description="Helical" evidence="6">
    <location>
        <begin position="106"/>
        <end position="133"/>
    </location>
</feature>
<feature type="transmembrane region" description="Helical" evidence="6">
    <location>
        <begin position="442"/>
        <end position="459"/>
    </location>
</feature>
<evidence type="ECO:0000256" key="3">
    <source>
        <dbReference type="ARBA" id="ARBA00022692"/>
    </source>
</evidence>
<organism evidence="7 8">
    <name type="scientific">Rhizobium anhuiense</name>
    <dbReference type="NCBI Taxonomy" id="1184720"/>
    <lineage>
        <taxon>Bacteria</taxon>
        <taxon>Pseudomonadati</taxon>
        <taxon>Pseudomonadota</taxon>
        <taxon>Alphaproteobacteria</taxon>
        <taxon>Hyphomicrobiales</taxon>
        <taxon>Rhizobiaceae</taxon>
        <taxon>Rhizobium/Agrobacterium group</taxon>
        <taxon>Rhizobium</taxon>
    </lineage>
</organism>
<dbReference type="GeneID" id="75221066"/>
<gene>
    <name evidence="7" type="ORF">EEQ99_07905</name>
</gene>
<keyword evidence="5 6" id="KW-0472">Membrane</keyword>
<evidence type="ECO:0000256" key="6">
    <source>
        <dbReference type="SAM" id="Phobius"/>
    </source>
</evidence>
<proteinExistence type="predicted"/>
<evidence type="ECO:0000256" key="4">
    <source>
        <dbReference type="ARBA" id="ARBA00022989"/>
    </source>
</evidence>
<comment type="caution">
    <text evidence="7">The sequence shown here is derived from an EMBL/GenBank/DDBJ whole genome shotgun (WGS) entry which is preliminary data.</text>
</comment>
<feature type="transmembrane region" description="Helical" evidence="6">
    <location>
        <begin position="153"/>
        <end position="171"/>
    </location>
</feature>
<reference evidence="7 8" key="1">
    <citation type="journal article" date="2015" name="Int. J. Syst. Evol. Microbiol.">
        <title>Rhizobium anhuiense sp. nov., isolated from effective nodules of Vicia faba and Pisum sativum.</title>
        <authorList>
            <person name="Zhang Y.J."/>
            <person name="Zheng W.T."/>
            <person name="Everall I."/>
            <person name="Young J.P."/>
            <person name="Zhang X.X."/>
            <person name="Tian C.F."/>
            <person name="Sui X.H."/>
            <person name="Wang E.T."/>
            <person name="Chen W.X."/>
        </authorList>
    </citation>
    <scope>NUCLEOTIDE SEQUENCE [LARGE SCALE GENOMIC DNA]</scope>
    <source>
        <strain evidence="7 8">CCBAU 23252</strain>
    </source>
</reference>
<sequence length="518" mass="55712">MSDYTELDKKQDVHILHSMGYAQELERRMSSFSNFAVSFSIICILSGGINSLAQATSGAGGAAIGIGWPVGCFISLVFAVAMAQISSAYPTAGGLYHWGSILGNRFTGWLTAWFNLLGLVTVLGAINVGTYYFFMGSFGTTYLGLTDSTVVRIVFLVIITGAQALVNHMGIGLTAKLTDFSGYLIFASSIALAVVCLLAAPSYEFGRLFTFANYSGEVGGNVWPSTSGTWVFLLGLLLPIYTITGYDASAHTSEETVKAAESVPRGMVASVLWSALFGYIMLCAFVLMLPNMDDAAKQGWNVFFWAMDSQVNPIVKDILYLAILVSQWLCGLATVTSVSRMIFAFSRDGGLPASKALSKVSPQYRTPVAAIWTGSILSVLFVWGSSLVSIGDTPVYTIVVSCTVIFLFFSFAIPITLGLFAWGTSKWDKMGPWNLGEGVFKLFAVLTIIAMILIFILGIQPPNEWALYITVGFLVVTGIVWFGFESRRFKGPPIGAEVAKRQAEIAAAEAAVGESGEK</sequence>
<feature type="transmembrane region" description="Helical" evidence="6">
    <location>
        <begin position="183"/>
        <end position="203"/>
    </location>
</feature>
<dbReference type="Proteomes" id="UP000273611">
    <property type="component" value="Unassembled WGS sequence"/>
</dbReference>
<keyword evidence="3 6" id="KW-0812">Transmembrane</keyword>
<dbReference type="GO" id="GO:0022857">
    <property type="term" value="F:transmembrane transporter activity"/>
    <property type="evidence" value="ECO:0007669"/>
    <property type="project" value="InterPro"/>
</dbReference>
<feature type="transmembrane region" description="Helical" evidence="6">
    <location>
        <begin position="318"/>
        <end position="343"/>
    </location>
</feature>
<evidence type="ECO:0000313" key="7">
    <source>
        <dbReference type="EMBL" id="RUM03114.1"/>
    </source>
</evidence>
<feature type="transmembrane region" description="Helical" evidence="6">
    <location>
        <begin position="59"/>
        <end position="85"/>
    </location>
</feature>
<feature type="transmembrane region" description="Helical" evidence="6">
    <location>
        <begin position="364"/>
        <end position="383"/>
    </location>
</feature>
<dbReference type="PIRSF" id="PIRSF006060">
    <property type="entry name" value="AA_transporter"/>
    <property type="match status" value="1"/>
</dbReference>
<feature type="transmembrane region" description="Helical" evidence="6">
    <location>
        <begin position="395"/>
        <end position="422"/>
    </location>
</feature>
<dbReference type="PANTHER" id="PTHR45649">
    <property type="entry name" value="AMINO-ACID PERMEASE BAT1"/>
    <property type="match status" value="1"/>
</dbReference>
<feature type="transmembrane region" description="Helical" evidence="6">
    <location>
        <begin position="32"/>
        <end position="53"/>
    </location>
</feature>
<comment type="subcellular location">
    <subcellularLocation>
        <location evidence="1">Membrane</location>
        <topology evidence="1">Multi-pass membrane protein</topology>
    </subcellularLocation>
</comment>
<dbReference type="Pfam" id="PF13520">
    <property type="entry name" value="AA_permease_2"/>
    <property type="match status" value="1"/>
</dbReference>
<accession>A0A3S0SCE5</accession>
<dbReference type="EMBL" id="RIBW01000002">
    <property type="protein sequence ID" value="RUM03114.1"/>
    <property type="molecule type" value="Genomic_DNA"/>
</dbReference>
<evidence type="ECO:0000313" key="8">
    <source>
        <dbReference type="Proteomes" id="UP000273611"/>
    </source>
</evidence>
<feature type="transmembrane region" description="Helical" evidence="6">
    <location>
        <begin position="223"/>
        <end position="246"/>
    </location>
</feature>
<dbReference type="InterPro" id="IPR002293">
    <property type="entry name" value="AA/rel_permease1"/>
</dbReference>
<dbReference type="RefSeq" id="WP_028755814.1">
    <property type="nucleotide sequence ID" value="NZ_BMFI01000001.1"/>
</dbReference>
<dbReference type="GO" id="GO:0016020">
    <property type="term" value="C:membrane"/>
    <property type="evidence" value="ECO:0007669"/>
    <property type="project" value="UniProtKB-SubCell"/>
</dbReference>